<accession>A0A1H0MI42</accession>
<evidence type="ECO:0000313" key="2">
    <source>
        <dbReference type="Proteomes" id="UP000198860"/>
    </source>
</evidence>
<dbReference type="RefSeq" id="WP_167356064.1">
    <property type="nucleotide sequence ID" value="NZ_FNIZ01000008.1"/>
</dbReference>
<name>A0A1H0MI42_HALAD</name>
<proteinExistence type="predicted"/>
<dbReference type="AlphaFoldDB" id="A0A1H0MI42"/>
<reference evidence="2" key="1">
    <citation type="submission" date="2016-10" db="EMBL/GenBank/DDBJ databases">
        <authorList>
            <person name="Varghese N."/>
            <person name="Submissions S."/>
        </authorList>
    </citation>
    <scope>NUCLEOTIDE SEQUENCE [LARGE SCALE GENOMIC DNA]</scope>
    <source>
        <strain evidence="2">CGMCC 1.3703</strain>
    </source>
</reference>
<keyword evidence="2" id="KW-1185">Reference proteome</keyword>
<protein>
    <submittedName>
        <fullName evidence="1">Uncharacterized protein</fullName>
    </submittedName>
</protein>
<organism evidence="1 2">
    <name type="scientific">Halobacillus aidingensis</name>
    <dbReference type="NCBI Taxonomy" id="240303"/>
    <lineage>
        <taxon>Bacteria</taxon>
        <taxon>Bacillati</taxon>
        <taxon>Bacillota</taxon>
        <taxon>Bacilli</taxon>
        <taxon>Bacillales</taxon>
        <taxon>Bacillaceae</taxon>
        <taxon>Halobacillus</taxon>
    </lineage>
</organism>
<dbReference type="STRING" id="240303.SAMN05421677_10843"/>
<sequence length="55" mass="6441">MKVAEIEYKRKHVIDQLHQLGIKDTDGLEYHELVRKLAIARASEVDVTCDSNKWF</sequence>
<gene>
    <name evidence="1" type="ORF">SAMN05421677_10843</name>
</gene>
<dbReference type="Proteomes" id="UP000198860">
    <property type="component" value="Unassembled WGS sequence"/>
</dbReference>
<dbReference type="EMBL" id="FNIZ01000008">
    <property type="protein sequence ID" value="SDO79985.1"/>
    <property type="molecule type" value="Genomic_DNA"/>
</dbReference>
<evidence type="ECO:0000313" key="1">
    <source>
        <dbReference type="EMBL" id="SDO79985.1"/>
    </source>
</evidence>